<dbReference type="InterPro" id="IPR046947">
    <property type="entry name" value="LytR-like"/>
</dbReference>
<accession>A0A418MAC4</accession>
<keyword evidence="1" id="KW-0812">Transmembrane</keyword>
<organism evidence="3 4">
    <name type="scientific">Fibrisoma montanum</name>
    <dbReference type="NCBI Taxonomy" id="2305895"/>
    <lineage>
        <taxon>Bacteria</taxon>
        <taxon>Pseudomonadati</taxon>
        <taxon>Bacteroidota</taxon>
        <taxon>Cytophagia</taxon>
        <taxon>Cytophagales</taxon>
        <taxon>Spirosomataceae</taxon>
        <taxon>Fibrisoma</taxon>
    </lineage>
</organism>
<keyword evidence="1" id="KW-0472">Membrane</keyword>
<comment type="caution">
    <text evidence="3">The sequence shown here is derived from an EMBL/GenBank/DDBJ whole genome shotgun (WGS) entry which is preliminary data.</text>
</comment>
<dbReference type="EMBL" id="QXED01000003">
    <property type="protein sequence ID" value="RIV23327.1"/>
    <property type="molecule type" value="Genomic_DNA"/>
</dbReference>
<feature type="transmembrane region" description="Helical" evidence="1">
    <location>
        <begin position="106"/>
        <end position="124"/>
    </location>
</feature>
<dbReference type="AlphaFoldDB" id="A0A418MAC4"/>
<gene>
    <name evidence="3" type="ORF">DYU11_09985</name>
</gene>
<keyword evidence="1" id="KW-1133">Transmembrane helix</keyword>
<dbReference type="OrthoDB" id="9781059at2"/>
<feature type="domain" description="HTH LytTR-type" evidence="2">
    <location>
        <begin position="152"/>
        <end position="250"/>
    </location>
</feature>
<feature type="transmembrane region" description="Helical" evidence="1">
    <location>
        <begin position="73"/>
        <end position="94"/>
    </location>
</feature>
<dbReference type="GO" id="GO:0000156">
    <property type="term" value="F:phosphorelay response regulator activity"/>
    <property type="evidence" value="ECO:0007669"/>
    <property type="project" value="InterPro"/>
</dbReference>
<dbReference type="SMART" id="SM00850">
    <property type="entry name" value="LytTR"/>
    <property type="match status" value="1"/>
</dbReference>
<feature type="transmembrane region" description="Helical" evidence="1">
    <location>
        <begin position="7"/>
        <end position="27"/>
    </location>
</feature>
<evidence type="ECO:0000259" key="2">
    <source>
        <dbReference type="PROSITE" id="PS50930"/>
    </source>
</evidence>
<proteinExistence type="predicted"/>
<evidence type="ECO:0000313" key="3">
    <source>
        <dbReference type="EMBL" id="RIV23327.1"/>
    </source>
</evidence>
<evidence type="ECO:0000313" key="4">
    <source>
        <dbReference type="Proteomes" id="UP000283523"/>
    </source>
</evidence>
<evidence type="ECO:0000256" key="1">
    <source>
        <dbReference type="SAM" id="Phobius"/>
    </source>
</evidence>
<dbReference type="PANTHER" id="PTHR37299">
    <property type="entry name" value="TRANSCRIPTIONAL REGULATOR-RELATED"/>
    <property type="match status" value="1"/>
</dbReference>
<dbReference type="Gene3D" id="2.40.50.1020">
    <property type="entry name" value="LytTr DNA-binding domain"/>
    <property type="match status" value="1"/>
</dbReference>
<keyword evidence="4" id="KW-1185">Reference proteome</keyword>
<name>A0A418MAC4_9BACT</name>
<dbReference type="GO" id="GO:0003677">
    <property type="term" value="F:DNA binding"/>
    <property type="evidence" value="ECO:0007669"/>
    <property type="project" value="InterPro"/>
</dbReference>
<reference evidence="3 4" key="1">
    <citation type="submission" date="2018-08" db="EMBL/GenBank/DDBJ databases">
        <title>Fibrisoma montanum sp. nov., isolated from Danxia mountain soil.</title>
        <authorList>
            <person name="Huang Y."/>
        </authorList>
    </citation>
    <scope>NUCLEOTIDE SEQUENCE [LARGE SCALE GENOMIC DNA]</scope>
    <source>
        <strain evidence="3 4">HYT19</strain>
    </source>
</reference>
<sequence length="254" mass="29036">MTFRQLLNHVVVRNLLGLLALVAVHYVSDQYHINQRLGVNQYLPYFFLLLLYGWLVVHNRLLFERLYLYNKPLAYAGWTLLIMTGFSVNMHLILSSQFAVRHTFPHIISFWVYTVAGLGVYVLYRYLQTPGHVLALPTTPRSTATSAEGSNLVCTVNGEKQSIPCADMLYLESLENYVKITTLTKVYVTRMTLKEAEERLPKPVFVRISRSHIVNTARIEKLGPDDVRIGGRELRIGKVYKRYVSEQMAGGEPG</sequence>
<dbReference type="PANTHER" id="PTHR37299:SF1">
    <property type="entry name" value="STAGE 0 SPORULATION PROTEIN A HOMOLOG"/>
    <property type="match status" value="1"/>
</dbReference>
<dbReference type="RefSeq" id="WP_119667545.1">
    <property type="nucleotide sequence ID" value="NZ_QXED01000003.1"/>
</dbReference>
<protein>
    <submittedName>
        <fullName evidence="3">LytTR family transcriptional regulator</fullName>
    </submittedName>
</protein>
<dbReference type="Pfam" id="PF04397">
    <property type="entry name" value="LytTR"/>
    <property type="match status" value="1"/>
</dbReference>
<dbReference type="Proteomes" id="UP000283523">
    <property type="component" value="Unassembled WGS sequence"/>
</dbReference>
<dbReference type="PROSITE" id="PS50930">
    <property type="entry name" value="HTH_LYTTR"/>
    <property type="match status" value="1"/>
</dbReference>
<feature type="transmembrane region" description="Helical" evidence="1">
    <location>
        <begin position="42"/>
        <end position="61"/>
    </location>
</feature>
<dbReference type="InterPro" id="IPR007492">
    <property type="entry name" value="LytTR_DNA-bd_dom"/>
</dbReference>